<comment type="caution">
    <text evidence="1">The sequence shown here is derived from an EMBL/GenBank/DDBJ whole genome shotgun (WGS) entry which is preliminary data.</text>
</comment>
<accession>A0A3R6DVA0</accession>
<dbReference type="Gene3D" id="2.40.128.510">
    <property type="entry name" value="Protein of unknown function DUF4738"/>
    <property type="match status" value="1"/>
</dbReference>
<reference evidence="1 2" key="1">
    <citation type="submission" date="2018-08" db="EMBL/GenBank/DDBJ databases">
        <title>A genome reference for cultivated species of the human gut microbiota.</title>
        <authorList>
            <person name="Zou Y."/>
            <person name="Xue W."/>
            <person name="Luo G."/>
        </authorList>
    </citation>
    <scope>NUCLEOTIDE SEQUENCE [LARGE SCALE GENOMIC DNA]</scope>
    <source>
        <strain evidence="1 2">AM22-1</strain>
    </source>
</reference>
<dbReference type="Pfam" id="PF15889">
    <property type="entry name" value="DUF4738"/>
    <property type="match status" value="1"/>
</dbReference>
<protein>
    <submittedName>
        <fullName evidence="1">DUF4738 domain-containing protein</fullName>
    </submittedName>
</protein>
<dbReference type="EMBL" id="QRIN01000043">
    <property type="protein sequence ID" value="RHG64557.1"/>
    <property type="molecule type" value="Genomic_DNA"/>
</dbReference>
<dbReference type="InterPro" id="IPR031762">
    <property type="entry name" value="DUF4738"/>
</dbReference>
<evidence type="ECO:0000313" key="2">
    <source>
        <dbReference type="Proteomes" id="UP000286501"/>
    </source>
</evidence>
<dbReference type="Proteomes" id="UP000286501">
    <property type="component" value="Unassembled WGS sequence"/>
</dbReference>
<gene>
    <name evidence="1" type="ORF">DW250_10425</name>
</gene>
<name>A0A3R6DVA0_9BACT</name>
<evidence type="ECO:0000313" key="1">
    <source>
        <dbReference type="EMBL" id="RHG64557.1"/>
    </source>
</evidence>
<dbReference type="RefSeq" id="WP_118201168.1">
    <property type="nucleotide sequence ID" value="NZ_QRIE01000002.1"/>
</dbReference>
<dbReference type="PROSITE" id="PS51257">
    <property type="entry name" value="PROKAR_LIPOPROTEIN"/>
    <property type="match status" value="1"/>
</dbReference>
<sequence>MKRIDYILIGLLAISSLTACTEKKKSNIIIAPKPVAKVVNKATQKMSDYEQTREADWVGSHYKVVVKRSSDKELPVLQLDENTKYYDNRISVKVLRSDGSEFFSRTFTKKDFTSYIDKYTQDMGALLGIVYVKAEGDYLYFAASVGSPDVTSDEYVPLVLKISRMGSISISKDEKLDTNASAEDEEDEEDGV</sequence>
<organism evidence="1 2">
    <name type="scientific">Segatella copri</name>
    <dbReference type="NCBI Taxonomy" id="165179"/>
    <lineage>
        <taxon>Bacteria</taxon>
        <taxon>Pseudomonadati</taxon>
        <taxon>Bacteroidota</taxon>
        <taxon>Bacteroidia</taxon>
        <taxon>Bacteroidales</taxon>
        <taxon>Prevotellaceae</taxon>
        <taxon>Segatella</taxon>
    </lineage>
</organism>
<proteinExistence type="predicted"/>
<dbReference type="AlphaFoldDB" id="A0A3R6DVA0"/>